<dbReference type="PANTHER" id="PTHR15811:SF5">
    <property type="entry name" value="MTH938 DOMAIN-CONTAINING PROTEIN"/>
    <property type="match status" value="1"/>
</dbReference>
<organism evidence="1">
    <name type="scientific">Thermodesulfatator atlanticus</name>
    <dbReference type="NCBI Taxonomy" id="501497"/>
    <lineage>
        <taxon>Bacteria</taxon>
        <taxon>Pseudomonadati</taxon>
        <taxon>Thermodesulfobacteriota</taxon>
        <taxon>Thermodesulfobacteria</taxon>
        <taxon>Thermodesulfobacteriales</taxon>
        <taxon>Thermodesulfatatoraceae</taxon>
        <taxon>Thermodesulfatator</taxon>
    </lineage>
</organism>
<evidence type="ECO:0000313" key="1">
    <source>
        <dbReference type="EMBL" id="HHI96712.1"/>
    </source>
</evidence>
<proteinExistence type="predicted"/>
<dbReference type="Gene3D" id="3.40.1230.10">
    <property type="entry name" value="MTH938-like"/>
    <property type="match status" value="1"/>
</dbReference>
<dbReference type="EMBL" id="DROK01000072">
    <property type="protein sequence ID" value="HHI96712.1"/>
    <property type="molecule type" value="Genomic_DNA"/>
</dbReference>
<comment type="caution">
    <text evidence="1">The sequence shown here is derived from an EMBL/GenBank/DDBJ whole genome shotgun (WGS) entry which is preliminary data.</text>
</comment>
<sequence length="115" mass="12801">MPLVEDYGFGRIVIDGKTYTSDVKIIGEKVVPNWWRKEGHHLYPEDITDILASDCEVLVVGTGAYGVMKVDPRVEQACAEKGIKLESYRTAEATKRFNELVQQGVKVAGAFHLTC</sequence>
<dbReference type="SUPFAM" id="SSF64076">
    <property type="entry name" value="MTH938-like"/>
    <property type="match status" value="1"/>
</dbReference>
<accession>A0A7V5NZ59</accession>
<name>A0A7V5NZ59_9BACT</name>
<dbReference type="PANTHER" id="PTHR15811">
    <property type="entry name" value="MTH938 DOMAIN-CONTAINING PROTEIN"/>
    <property type="match status" value="1"/>
</dbReference>
<dbReference type="AlphaFoldDB" id="A0A7V5NZ59"/>
<dbReference type="CDD" id="cd05126">
    <property type="entry name" value="Mth938"/>
    <property type="match status" value="1"/>
</dbReference>
<protein>
    <recommendedName>
        <fullName evidence="2">Mth938-like domain-containing protein</fullName>
    </recommendedName>
</protein>
<dbReference type="Pfam" id="PF04430">
    <property type="entry name" value="DUF498"/>
    <property type="match status" value="1"/>
</dbReference>
<gene>
    <name evidence="1" type="ORF">ENJ96_02550</name>
</gene>
<reference evidence="1" key="1">
    <citation type="journal article" date="2020" name="mSystems">
        <title>Genome- and Community-Level Interaction Insights into Carbon Utilization and Element Cycling Functions of Hydrothermarchaeota in Hydrothermal Sediment.</title>
        <authorList>
            <person name="Zhou Z."/>
            <person name="Liu Y."/>
            <person name="Xu W."/>
            <person name="Pan J."/>
            <person name="Luo Z.H."/>
            <person name="Li M."/>
        </authorList>
    </citation>
    <scope>NUCLEOTIDE SEQUENCE [LARGE SCALE GENOMIC DNA]</scope>
    <source>
        <strain evidence="1">HyVt-533</strain>
    </source>
</reference>
<dbReference type="Proteomes" id="UP000886101">
    <property type="component" value="Unassembled WGS sequence"/>
</dbReference>
<dbReference type="InterPro" id="IPR034096">
    <property type="entry name" value="AAMDC"/>
</dbReference>
<evidence type="ECO:0008006" key="2">
    <source>
        <dbReference type="Google" id="ProtNLM"/>
    </source>
</evidence>
<dbReference type="GO" id="GO:0005737">
    <property type="term" value="C:cytoplasm"/>
    <property type="evidence" value="ECO:0007669"/>
    <property type="project" value="TreeGrafter"/>
</dbReference>
<dbReference type="InterPro" id="IPR007523">
    <property type="entry name" value="NDUFAF3/AAMDC"/>
</dbReference>
<dbReference type="InterPro" id="IPR036748">
    <property type="entry name" value="MTH938-like_sf"/>
</dbReference>